<dbReference type="GeneID" id="107031020"/>
<name>A0ABM1UVM3_SOLPN</name>
<evidence type="ECO:0000256" key="2">
    <source>
        <dbReference type="ARBA" id="ARBA00022723"/>
    </source>
</evidence>
<dbReference type="PANTHER" id="PTHR10209">
    <property type="entry name" value="OXIDOREDUCTASE, 2OG-FE II OXYGENASE FAMILY PROTEIN"/>
    <property type="match status" value="1"/>
</dbReference>
<dbReference type="PANTHER" id="PTHR10209:SF882">
    <property type="entry name" value="DESACETOXYVINDOLINE 4-HYDROXYLASE"/>
    <property type="match status" value="1"/>
</dbReference>
<dbReference type="Gene3D" id="2.60.120.330">
    <property type="entry name" value="B-lactam Antibiotic, Isopenicillin N Synthase, Chain"/>
    <property type="match status" value="1"/>
</dbReference>
<sequence>MEISSTDDFQTTIQRSYDKMSELKAFDDTKAGIKGLVDAGITKVPRIFMLPPKHRPESSDTRETQFIFPVIDLEGIAKDPIKHKKIVDKVRDASETWGFFQVVNHGIPTSVLEGMLQGTPANWRDTLFCLMAPNPPSPEEVPTACSETLMEFSDHIMKLGKSMFELLSEGLGLNTSHLNDIGCAEGLAVLGHYYPECPQPELTMGTSKHSDNSFITVLLQDHIGGLQVLHQNHWVDVPPTPGTIVVNIGDLLQLISNHKYISVEHRVLTNKLSSRISVACFFGTGPVPSSNLYGPITELLSKDNPPKYRATTVNDYSAYYRKKGLDGTSALLHYKI</sequence>
<dbReference type="InterPro" id="IPR026992">
    <property type="entry name" value="DIOX_N"/>
</dbReference>
<dbReference type="SUPFAM" id="SSF51197">
    <property type="entry name" value="Clavaminate synthase-like"/>
    <property type="match status" value="1"/>
</dbReference>
<organism evidence="8 9">
    <name type="scientific">Solanum pennellii</name>
    <name type="common">Tomato</name>
    <name type="synonym">Lycopersicon pennellii</name>
    <dbReference type="NCBI Taxonomy" id="28526"/>
    <lineage>
        <taxon>Eukaryota</taxon>
        <taxon>Viridiplantae</taxon>
        <taxon>Streptophyta</taxon>
        <taxon>Embryophyta</taxon>
        <taxon>Tracheophyta</taxon>
        <taxon>Spermatophyta</taxon>
        <taxon>Magnoliopsida</taxon>
        <taxon>eudicotyledons</taxon>
        <taxon>Gunneridae</taxon>
        <taxon>Pentapetalae</taxon>
        <taxon>asterids</taxon>
        <taxon>lamiids</taxon>
        <taxon>Solanales</taxon>
        <taxon>Solanaceae</taxon>
        <taxon>Solanoideae</taxon>
        <taxon>Solaneae</taxon>
        <taxon>Solanum</taxon>
        <taxon>Solanum subgen. Lycopersicon</taxon>
    </lineage>
</organism>
<dbReference type="Pfam" id="PF14226">
    <property type="entry name" value="DIOX_N"/>
    <property type="match status" value="1"/>
</dbReference>
<dbReference type="InterPro" id="IPR027443">
    <property type="entry name" value="IPNS-like_sf"/>
</dbReference>
<dbReference type="InterPro" id="IPR044861">
    <property type="entry name" value="IPNS-like_FE2OG_OXY"/>
</dbReference>
<dbReference type="Pfam" id="PF03171">
    <property type="entry name" value="2OG-FeII_Oxy"/>
    <property type="match status" value="1"/>
</dbReference>
<evidence type="ECO:0000256" key="4">
    <source>
        <dbReference type="ARBA" id="ARBA00023002"/>
    </source>
</evidence>
<dbReference type="InterPro" id="IPR005123">
    <property type="entry name" value="Oxoglu/Fe-dep_dioxygenase_dom"/>
</dbReference>
<keyword evidence="3" id="KW-0847">Vitamin C</keyword>
<protein>
    <submittedName>
        <fullName evidence="9">1-aminocyclopropane-1-carboxylate oxidase homolog isoform X2</fullName>
    </submittedName>
</protein>
<keyword evidence="8" id="KW-1185">Reference proteome</keyword>
<dbReference type="PROSITE" id="PS51471">
    <property type="entry name" value="FE2OG_OXY"/>
    <property type="match status" value="1"/>
</dbReference>
<dbReference type="RefSeq" id="XP_027767541.1">
    <property type="nucleotide sequence ID" value="XM_027911740.1"/>
</dbReference>
<reference evidence="9" key="2">
    <citation type="submission" date="2025-08" db="UniProtKB">
        <authorList>
            <consortium name="RefSeq"/>
        </authorList>
    </citation>
    <scope>IDENTIFICATION</scope>
</reference>
<evidence type="ECO:0000313" key="9">
    <source>
        <dbReference type="RefSeq" id="XP_027767541.1"/>
    </source>
</evidence>
<evidence type="ECO:0000256" key="3">
    <source>
        <dbReference type="ARBA" id="ARBA00022896"/>
    </source>
</evidence>
<evidence type="ECO:0000256" key="1">
    <source>
        <dbReference type="ARBA" id="ARBA00008056"/>
    </source>
</evidence>
<feature type="domain" description="Fe2OG dioxygenase" evidence="7">
    <location>
        <begin position="185"/>
        <end position="285"/>
    </location>
</feature>
<keyword evidence="4 6" id="KW-0560">Oxidoreductase</keyword>
<reference evidence="8" key="1">
    <citation type="journal article" date="2014" name="Nat. Genet.">
        <title>The genome of the stress-tolerant wild tomato species Solanum pennellii.</title>
        <authorList>
            <person name="Bolger A."/>
            <person name="Scossa F."/>
            <person name="Bolger M.E."/>
            <person name="Lanz C."/>
            <person name="Maumus F."/>
            <person name="Tohge T."/>
            <person name="Quesneville H."/>
            <person name="Alseekh S."/>
            <person name="Sorensen I."/>
            <person name="Lichtenstein G."/>
            <person name="Fich E.A."/>
            <person name="Conte M."/>
            <person name="Keller H."/>
            <person name="Schneeberger K."/>
            <person name="Schwacke R."/>
            <person name="Ofner I."/>
            <person name="Vrebalov J."/>
            <person name="Xu Y."/>
            <person name="Osorio S."/>
            <person name="Aflitos S.A."/>
            <person name="Schijlen E."/>
            <person name="Jimenez-Gomez J.M."/>
            <person name="Ryngajllo M."/>
            <person name="Kimura S."/>
            <person name="Kumar R."/>
            <person name="Koenig D."/>
            <person name="Headland L.R."/>
            <person name="Maloof J.N."/>
            <person name="Sinha N."/>
            <person name="van Ham R.C."/>
            <person name="Lankhorst R.K."/>
            <person name="Mao L."/>
            <person name="Vogel A."/>
            <person name="Arsova B."/>
            <person name="Panstruga R."/>
            <person name="Fei Z."/>
            <person name="Rose J.K."/>
            <person name="Zamir D."/>
            <person name="Carrari F."/>
            <person name="Giovannoni J.J."/>
            <person name="Weigel D."/>
            <person name="Usadel B."/>
            <person name="Fernie A.R."/>
        </authorList>
    </citation>
    <scope>NUCLEOTIDE SEQUENCE [LARGE SCALE GENOMIC DNA]</scope>
    <source>
        <strain evidence="8">cv. LA0716</strain>
    </source>
</reference>
<evidence type="ECO:0000256" key="6">
    <source>
        <dbReference type="RuleBase" id="RU003682"/>
    </source>
</evidence>
<evidence type="ECO:0000256" key="5">
    <source>
        <dbReference type="ARBA" id="ARBA00023004"/>
    </source>
</evidence>
<gene>
    <name evidence="9" type="primary">LOC107031020</name>
</gene>
<proteinExistence type="inferred from homology"/>
<evidence type="ECO:0000313" key="8">
    <source>
        <dbReference type="Proteomes" id="UP000694930"/>
    </source>
</evidence>
<keyword evidence="2 6" id="KW-0479">Metal-binding</keyword>
<evidence type="ECO:0000259" key="7">
    <source>
        <dbReference type="PROSITE" id="PS51471"/>
    </source>
</evidence>
<keyword evidence="5 6" id="KW-0408">Iron</keyword>
<accession>A0ABM1UVM3</accession>
<comment type="similarity">
    <text evidence="1 6">Belongs to the iron/ascorbate-dependent oxidoreductase family.</text>
</comment>
<dbReference type="Proteomes" id="UP000694930">
    <property type="component" value="Chromosome 9"/>
</dbReference>